<dbReference type="SMART" id="SM00355">
    <property type="entry name" value="ZnF_C2H2"/>
    <property type="match status" value="10"/>
</dbReference>
<dbReference type="EC" id="2.3.2.27" evidence="5"/>
<comment type="catalytic activity">
    <reaction evidence="1">
        <text>S-ubiquitinyl-[E2 ubiquitin-conjugating enzyme]-L-cysteine + [acceptor protein]-L-lysine = [E2 ubiquitin-conjugating enzyme]-L-cysteine + N(6)-ubiquitinyl-[acceptor protein]-L-lysine.</text>
        <dbReference type="EC" id="2.3.2.27"/>
    </reaction>
</comment>
<feature type="region of interest" description="Disordered" evidence="27">
    <location>
        <begin position="1"/>
        <end position="25"/>
    </location>
</feature>
<dbReference type="GO" id="GO:0008270">
    <property type="term" value="F:zinc ion binding"/>
    <property type="evidence" value="ECO:0007669"/>
    <property type="project" value="UniProtKB-KW"/>
</dbReference>
<evidence type="ECO:0000256" key="20">
    <source>
        <dbReference type="ARBA" id="ARBA00023242"/>
    </source>
</evidence>
<feature type="compositionally biased region" description="Polar residues" evidence="27">
    <location>
        <begin position="122"/>
        <end position="141"/>
    </location>
</feature>
<dbReference type="OMA" id="QDSQNEM"/>
<evidence type="ECO:0000256" key="21">
    <source>
        <dbReference type="ARBA" id="ARBA00023306"/>
    </source>
</evidence>
<dbReference type="GO" id="GO:0003677">
    <property type="term" value="F:DNA binding"/>
    <property type="evidence" value="ECO:0007669"/>
    <property type="project" value="UniProtKB-KW"/>
</dbReference>
<dbReference type="OrthoDB" id="4748970at2759"/>
<evidence type="ECO:0000256" key="15">
    <source>
        <dbReference type="ARBA" id="ARBA00022786"/>
    </source>
</evidence>
<feature type="domain" description="C2H2-type" evidence="28">
    <location>
        <begin position="412"/>
        <end position="439"/>
    </location>
</feature>
<dbReference type="InterPro" id="IPR036236">
    <property type="entry name" value="Znf_C2H2_sf"/>
</dbReference>
<comment type="caution">
    <text evidence="29">The sequence shown here is derived from an EMBL/GenBank/DDBJ whole genome shotgun (WGS) entry which is preliminary data.</text>
</comment>
<keyword evidence="8" id="KW-0341">Growth regulation</keyword>
<keyword evidence="18" id="KW-0238">DNA-binding</keyword>
<keyword evidence="19" id="KW-0804">Transcription</keyword>
<evidence type="ECO:0000256" key="19">
    <source>
        <dbReference type="ARBA" id="ARBA00023163"/>
    </source>
</evidence>
<feature type="domain" description="C2H2-type" evidence="28">
    <location>
        <begin position="524"/>
        <end position="551"/>
    </location>
</feature>
<feature type="domain" description="C2H2-type" evidence="28">
    <location>
        <begin position="440"/>
        <end position="467"/>
    </location>
</feature>
<dbReference type="InterPro" id="IPR013087">
    <property type="entry name" value="Znf_C2H2_type"/>
</dbReference>
<feature type="domain" description="C2H2-type" evidence="28">
    <location>
        <begin position="496"/>
        <end position="523"/>
    </location>
</feature>
<keyword evidence="12" id="KW-0677">Repeat</keyword>
<dbReference type="FunFam" id="3.30.160.60:FF:000875">
    <property type="entry name" value="zinc finger protein 236 isoform X7"/>
    <property type="match status" value="1"/>
</dbReference>
<dbReference type="PROSITE" id="PS00028">
    <property type="entry name" value="ZINC_FINGER_C2H2_1"/>
    <property type="match status" value="7"/>
</dbReference>
<evidence type="ECO:0000256" key="24">
    <source>
        <dbReference type="ARBA" id="ARBA00076827"/>
    </source>
</evidence>
<organism evidence="29 30">
    <name type="scientific">Chiloscyllium punctatum</name>
    <name type="common">Brownbanded bambooshark</name>
    <name type="synonym">Hemiscyllium punctatum</name>
    <dbReference type="NCBI Taxonomy" id="137246"/>
    <lineage>
        <taxon>Eukaryota</taxon>
        <taxon>Metazoa</taxon>
        <taxon>Chordata</taxon>
        <taxon>Craniata</taxon>
        <taxon>Vertebrata</taxon>
        <taxon>Chondrichthyes</taxon>
        <taxon>Elasmobranchii</taxon>
        <taxon>Galeomorphii</taxon>
        <taxon>Galeoidea</taxon>
        <taxon>Orectolobiformes</taxon>
        <taxon>Hemiscylliidae</taxon>
        <taxon>Chiloscyllium</taxon>
    </lineage>
</organism>
<feature type="domain" description="C2H2-type" evidence="28">
    <location>
        <begin position="193"/>
        <end position="220"/>
    </location>
</feature>
<protein>
    <recommendedName>
        <fullName evidence="22">Transcription factor E4F1</fullName>
        <ecNumber evidence="5">2.3.2.27</ecNumber>
    </recommendedName>
    <alternativeName>
        <fullName evidence="23">Putative E3 ubiquitin-protein ligase E4F1</fullName>
    </alternativeName>
    <alternativeName>
        <fullName evidence="25">RING-type E3 ubiquitin transferase E4F1</fullName>
    </alternativeName>
    <alternativeName>
        <fullName evidence="24">Transcription factor E4F</fullName>
    </alternativeName>
</protein>
<dbReference type="SUPFAM" id="SSF57667">
    <property type="entry name" value="beta-beta-alpha zinc fingers"/>
    <property type="match status" value="6"/>
</dbReference>
<comment type="pathway">
    <text evidence="4">Protein modification; protein ubiquitination.</text>
</comment>
<evidence type="ECO:0000256" key="26">
    <source>
        <dbReference type="PROSITE-ProRule" id="PRU00042"/>
    </source>
</evidence>
<dbReference type="GO" id="GO:0005737">
    <property type="term" value="C:cytoplasm"/>
    <property type="evidence" value="ECO:0007669"/>
    <property type="project" value="UniProtKB-SubCell"/>
</dbReference>
<proteinExistence type="predicted"/>
<evidence type="ECO:0000256" key="1">
    <source>
        <dbReference type="ARBA" id="ARBA00000900"/>
    </source>
</evidence>
<evidence type="ECO:0000256" key="17">
    <source>
        <dbReference type="ARBA" id="ARBA00023015"/>
    </source>
</evidence>
<feature type="region of interest" description="Disordered" evidence="27">
    <location>
        <begin position="322"/>
        <end position="343"/>
    </location>
</feature>
<keyword evidence="20" id="KW-0539">Nucleus</keyword>
<dbReference type="GO" id="GO:0005654">
    <property type="term" value="C:nucleoplasm"/>
    <property type="evidence" value="ECO:0007669"/>
    <property type="project" value="UniProtKB-SubCell"/>
</dbReference>
<keyword evidence="11" id="KW-0479">Metal-binding</keyword>
<dbReference type="GO" id="GO:0045944">
    <property type="term" value="P:positive regulation of transcription by RNA polymerase II"/>
    <property type="evidence" value="ECO:0007669"/>
    <property type="project" value="UniProtKB-ARBA"/>
</dbReference>
<dbReference type="PANTHER" id="PTHR24394">
    <property type="entry name" value="ZINC FINGER PROTEIN"/>
    <property type="match status" value="1"/>
</dbReference>
<sequence>MNSENTAERQSVVSPSGVGEEEEHDVHKCGRCQTEFCNLETFITHKLQKTCQRIQALSTGDSDHLPVNQATPKESVSLDSAITLTQLVVASLSQPEANNKSQSDDGSNKTCQISEDQLQDYTQPHQSEQPTSDGIDGNSSQKDMEEESGAEKKKYEIILTDEGRFICQVCEKTFKTAVILKAHMVTHSDKKAFKCKICGMAFRTKGSLVRHNRRHTDERPYKCRMCGMSFRESGALTRHMKAITPCTEKVKFQQMKLVSTSYQEEPEPANKAETQEVNKQIEELVSTATPNSPETTAVISVLANSEGNFEELQVHNMSQALDPGVEQKPQSPTSTELPPEGETGNENLICQAMRNSGIVIETVTIGDSQKSSEASPLTIEGGIEEDVIEDYCNEIEEEDTANSKSENNCKTFQCPHCGRVFRGSSYLRLHIKAHLGYKPHRCELCEKEFMTAYILKKHLESHYNERRFKCGECGKLYKSIAHVKEHMRAHSDDRPYSCPKCGKRYKTKNAQQVHLRTHSEDKPFACDYCTRAFREKGSLIRHVRLHTGEKPFTCYKCGRGFAEHGTLNRHLRAKGGCHVGCKELEQQASTDNKSTDNVAATIITDDPHTVLVEFSSVVANTQEYIIEAPAEVAGSSDMGTLIQGSKHQVDSQIMKVVQQIMNQANSGHQIIVQNVSMEENHEEVADAITIATPDSLTEQVAMTLASSIEEGQALLAEGSLESSHNTVTMVAADGIEMLEHTDEYMITTQDGDVEIQTVVVGE</sequence>
<feature type="domain" description="C2H2-type" evidence="28">
    <location>
        <begin position="165"/>
        <end position="192"/>
    </location>
</feature>
<dbReference type="Pfam" id="PF00096">
    <property type="entry name" value="zf-C2H2"/>
    <property type="match status" value="6"/>
</dbReference>
<evidence type="ECO:0000259" key="28">
    <source>
        <dbReference type="PROSITE" id="PS50157"/>
    </source>
</evidence>
<evidence type="ECO:0000256" key="25">
    <source>
        <dbReference type="ARBA" id="ARBA00083844"/>
    </source>
</evidence>
<reference evidence="29 30" key="1">
    <citation type="journal article" date="2018" name="Nat. Ecol. Evol.">
        <title>Shark genomes provide insights into elasmobranch evolution and the origin of vertebrates.</title>
        <authorList>
            <person name="Hara Y"/>
            <person name="Yamaguchi K"/>
            <person name="Onimaru K"/>
            <person name="Kadota M"/>
            <person name="Koyanagi M"/>
            <person name="Keeley SD"/>
            <person name="Tatsumi K"/>
            <person name="Tanaka K"/>
            <person name="Motone F"/>
            <person name="Kageyama Y"/>
            <person name="Nozu R"/>
            <person name="Adachi N"/>
            <person name="Nishimura O"/>
            <person name="Nakagawa R"/>
            <person name="Tanegashima C"/>
            <person name="Kiyatake I"/>
            <person name="Matsumoto R"/>
            <person name="Murakumo K"/>
            <person name="Nishida K"/>
            <person name="Terakita A"/>
            <person name="Kuratani S"/>
            <person name="Sato K"/>
            <person name="Hyodo S Kuraku.S."/>
        </authorList>
    </citation>
    <scope>NUCLEOTIDE SEQUENCE [LARGE SCALE GENOMIC DNA]</scope>
</reference>
<feature type="domain" description="C2H2-type" evidence="28">
    <location>
        <begin position="221"/>
        <end position="250"/>
    </location>
</feature>
<keyword evidence="9" id="KW-0132">Cell division</keyword>
<dbReference type="PROSITE" id="PS50157">
    <property type="entry name" value="ZINC_FINGER_C2H2_2"/>
    <property type="match status" value="9"/>
</dbReference>
<keyword evidence="6" id="KW-0963">Cytoplasm</keyword>
<evidence type="ECO:0000256" key="5">
    <source>
        <dbReference type="ARBA" id="ARBA00012483"/>
    </source>
</evidence>
<dbReference type="FunFam" id="3.30.160.60:FF:001557">
    <property type="entry name" value="Transcription factor E4F1"/>
    <property type="match status" value="1"/>
</dbReference>
<gene>
    <name evidence="29" type="ORF">chiPu_0006055</name>
</gene>
<dbReference type="STRING" id="137246.A0A401SB62"/>
<feature type="domain" description="C2H2-type" evidence="28">
    <location>
        <begin position="552"/>
        <end position="583"/>
    </location>
</feature>
<keyword evidence="7" id="KW-0678">Repressor</keyword>
<evidence type="ECO:0000256" key="3">
    <source>
        <dbReference type="ARBA" id="ARBA00004642"/>
    </source>
</evidence>
<evidence type="ECO:0000256" key="2">
    <source>
        <dbReference type="ARBA" id="ARBA00004496"/>
    </source>
</evidence>
<evidence type="ECO:0000256" key="6">
    <source>
        <dbReference type="ARBA" id="ARBA00022490"/>
    </source>
</evidence>
<evidence type="ECO:0000256" key="4">
    <source>
        <dbReference type="ARBA" id="ARBA00004906"/>
    </source>
</evidence>
<evidence type="ECO:0000256" key="13">
    <source>
        <dbReference type="ARBA" id="ARBA00022771"/>
    </source>
</evidence>
<evidence type="ECO:0000256" key="10">
    <source>
        <dbReference type="ARBA" id="ARBA00022679"/>
    </source>
</evidence>
<evidence type="ECO:0000256" key="14">
    <source>
        <dbReference type="ARBA" id="ARBA00022776"/>
    </source>
</evidence>
<evidence type="ECO:0000256" key="9">
    <source>
        <dbReference type="ARBA" id="ARBA00022618"/>
    </source>
</evidence>
<evidence type="ECO:0000313" key="29">
    <source>
        <dbReference type="EMBL" id="GCC27629.1"/>
    </source>
</evidence>
<dbReference type="Pfam" id="PF13912">
    <property type="entry name" value="zf-C2H2_6"/>
    <property type="match status" value="1"/>
</dbReference>
<keyword evidence="30" id="KW-1185">Reference proteome</keyword>
<evidence type="ECO:0000256" key="11">
    <source>
        <dbReference type="ARBA" id="ARBA00022723"/>
    </source>
</evidence>
<feature type="domain" description="C2H2-type" evidence="28">
    <location>
        <begin position="468"/>
        <end position="495"/>
    </location>
</feature>
<keyword evidence="17" id="KW-0805">Transcription regulation</keyword>
<evidence type="ECO:0000256" key="22">
    <source>
        <dbReference type="ARBA" id="ARBA00067631"/>
    </source>
</evidence>
<evidence type="ECO:0000256" key="23">
    <source>
        <dbReference type="ARBA" id="ARBA00075006"/>
    </source>
</evidence>
<dbReference type="Proteomes" id="UP000287033">
    <property type="component" value="Unassembled WGS sequence"/>
</dbReference>
<dbReference type="GO" id="GO:0051301">
    <property type="term" value="P:cell division"/>
    <property type="evidence" value="ECO:0007669"/>
    <property type="project" value="UniProtKB-KW"/>
</dbReference>
<evidence type="ECO:0000256" key="18">
    <source>
        <dbReference type="ARBA" id="ARBA00023125"/>
    </source>
</evidence>
<keyword evidence="16" id="KW-0862">Zinc</keyword>
<dbReference type="AlphaFoldDB" id="A0A401SB62"/>
<dbReference type="Gene3D" id="3.30.160.60">
    <property type="entry name" value="Classic Zinc Finger"/>
    <property type="match status" value="9"/>
</dbReference>
<feature type="region of interest" description="Disordered" evidence="27">
    <location>
        <begin position="122"/>
        <end position="151"/>
    </location>
</feature>
<keyword evidence="21" id="KW-0131">Cell cycle</keyword>
<keyword evidence="14" id="KW-0498">Mitosis</keyword>
<dbReference type="FunFam" id="3.30.160.60:FF:000702">
    <property type="entry name" value="Transcription factor E4F1 isoform 1"/>
    <property type="match status" value="1"/>
</dbReference>
<evidence type="ECO:0000256" key="27">
    <source>
        <dbReference type="SAM" id="MobiDB-lite"/>
    </source>
</evidence>
<dbReference type="FunFam" id="3.30.160.60:FF:002233">
    <property type="entry name" value="transcription factor E4F1 isoform X1"/>
    <property type="match status" value="1"/>
</dbReference>
<keyword evidence="13 26" id="KW-0863">Zinc-finger</keyword>
<dbReference type="GO" id="GO:0061630">
    <property type="term" value="F:ubiquitin protein ligase activity"/>
    <property type="evidence" value="ECO:0007669"/>
    <property type="project" value="UniProtKB-EC"/>
</dbReference>
<evidence type="ECO:0000256" key="8">
    <source>
        <dbReference type="ARBA" id="ARBA00022604"/>
    </source>
</evidence>
<evidence type="ECO:0000256" key="12">
    <source>
        <dbReference type="ARBA" id="ARBA00022737"/>
    </source>
</evidence>
<keyword evidence="10" id="KW-0808">Transferase</keyword>
<dbReference type="FunFam" id="3.30.160.60:FF:000086">
    <property type="entry name" value="transcription factor E4F1 isoform X1"/>
    <property type="match status" value="1"/>
</dbReference>
<name>A0A401SB62_CHIPU</name>
<evidence type="ECO:0000313" key="30">
    <source>
        <dbReference type="Proteomes" id="UP000287033"/>
    </source>
</evidence>
<keyword evidence="15" id="KW-0833">Ubl conjugation pathway</keyword>
<evidence type="ECO:0000256" key="16">
    <source>
        <dbReference type="ARBA" id="ARBA00022833"/>
    </source>
</evidence>
<accession>A0A401SB62</accession>
<dbReference type="GO" id="GO:0000981">
    <property type="term" value="F:DNA-binding transcription factor activity, RNA polymerase II-specific"/>
    <property type="evidence" value="ECO:0007669"/>
    <property type="project" value="TreeGrafter"/>
</dbReference>
<dbReference type="PANTHER" id="PTHR24394:SF44">
    <property type="entry name" value="ZINC FINGER PROTEIN 271-LIKE"/>
    <property type="match status" value="1"/>
</dbReference>
<comment type="subcellular location">
    <subcellularLocation>
        <location evidence="2">Cytoplasm</location>
    </subcellularLocation>
    <subcellularLocation>
        <location evidence="3">Nucleus</location>
        <location evidence="3">Nucleoplasm</location>
    </subcellularLocation>
</comment>
<dbReference type="EMBL" id="BEZZ01000171">
    <property type="protein sequence ID" value="GCC27629.1"/>
    <property type="molecule type" value="Genomic_DNA"/>
</dbReference>
<evidence type="ECO:0000256" key="7">
    <source>
        <dbReference type="ARBA" id="ARBA00022491"/>
    </source>
</evidence>